<evidence type="ECO:0000256" key="6">
    <source>
        <dbReference type="ARBA" id="ARBA00022833"/>
    </source>
</evidence>
<feature type="domain" description="Metallo-beta-lactamase" evidence="8">
    <location>
        <begin position="56"/>
        <end position="210"/>
    </location>
</feature>
<proteinExistence type="inferred from homology"/>
<reference evidence="9 10" key="1">
    <citation type="submission" date="2017-06" db="EMBL/GenBank/DDBJ databases">
        <title>Ant-infecting Ophiocordyceps genomes reveal a high diversity of potential behavioral manipulation genes and a possible major role for enterotoxins.</title>
        <authorList>
            <person name="De Bekker C."/>
            <person name="Evans H.C."/>
            <person name="Brachmann A."/>
            <person name="Hughes D.P."/>
        </authorList>
    </citation>
    <scope>NUCLEOTIDE SEQUENCE [LARGE SCALE GENOMIC DNA]</scope>
    <source>
        <strain evidence="9 10">Map64</strain>
    </source>
</reference>
<dbReference type="EMBL" id="NJET01000011">
    <property type="protein sequence ID" value="PHH66064.1"/>
    <property type="molecule type" value="Genomic_DNA"/>
</dbReference>
<keyword evidence="5" id="KW-0378">Hydrolase</keyword>
<evidence type="ECO:0000256" key="5">
    <source>
        <dbReference type="ARBA" id="ARBA00022801"/>
    </source>
</evidence>
<comment type="caution">
    <text evidence="9">The sequence shown here is derived from an EMBL/GenBank/DDBJ whole genome shotgun (WGS) entry which is preliminary data.</text>
</comment>
<keyword evidence="4" id="KW-0479">Metal-binding</keyword>
<sequence>MASSTKPKGFYASNFWTDYLSTQRSKLPVLADVDDGVSDLVVRFLGGNPGNMQLQGTSTYLVGTGSSRILIDTGEGHPQWAVNVVRYLEDHDVSISHILLTHWHRDHTGGVADLLAHDADIAVHKHEPEADQHDITDGQVFSTEGATIKAVWTPGHTTDHMCFLLEEEDALFTGDNVLGHGFSIAEDLESYTQSLRLMQSLQCRIGYPGHGDVIRDFARTITRYIAQRESREQQVYAALLQQASSRTCRGSSYASDSSSCSDYSSADEDEDDMEQGLSITGIGSRLYGELSIDTATFDSALKPLISQVLVMLAEHGKVSSKLVGMDKQRYWFARLQAIN</sequence>
<dbReference type="PANTHER" id="PTHR23131">
    <property type="entry name" value="ENDORIBONUCLEASE LACTB2"/>
    <property type="match status" value="1"/>
</dbReference>
<dbReference type="SMART" id="SM00849">
    <property type="entry name" value="Lactamase_B"/>
    <property type="match status" value="1"/>
</dbReference>
<accession>A0A2C5YGF7</accession>
<name>A0A2C5YGF7_9HYPO</name>
<gene>
    <name evidence="9" type="ORF">CDD81_589</name>
</gene>
<feature type="region of interest" description="Disordered" evidence="7">
    <location>
        <begin position="250"/>
        <end position="272"/>
    </location>
</feature>
<keyword evidence="6" id="KW-0862">Zinc</keyword>
<evidence type="ECO:0000256" key="4">
    <source>
        <dbReference type="ARBA" id="ARBA00022723"/>
    </source>
</evidence>
<evidence type="ECO:0000256" key="2">
    <source>
        <dbReference type="ARBA" id="ARBA00005179"/>
    </source>
</evidence>
<dbReference type="Pfam" id="PF00753">
    <property type="entry name" value="Lactamase_B"/>
    <property type="match status" value="1"/>
</dbReference>
<evidence type="ECO:0000313" key="10">
    <source>
        <dbReference type="Proteomes" id="UP000226192"/>
    </source>
</evidence>
<evidence type="ECO:0000256" key="7">
    <source>
        <dbReference type="SAM" id="MobiDB-lite"/>
    </source>
</evidence>
<evidence type="ECO:0000313" key="9">
    <source>
        <dbReference type="EMBL" id="PHH66064.1"/>
    </source>
</evidence>
<dbReference type="AlphaFoldDB" id="A0A2C5YGF7"/>
<evidence type="ECO:0000256" key="3">
    <source>
        <dbReference type="ARBA" id="ARBA00007749"/>
    </source>
</evidence>
<dbReference type="InterPro" id="IPR001279">
    <property type="entry name" value="Metallo-B-lactamas"/>
</dbReference>
<dbReference type="FunFam" id="3.60.15.10:FF:000041">
    <property type="entry name" value="Metallo-beta-lactamase domain protein"/>
    <property type="match status" value="1"/>
</dbReference>
<dbReference type="Gene3D" id="3.60.15.10">
    <property type="entry name" value="Ribonuclease Z/Hydroxyacylglutathione hydrolase-like"/>
    <property type="match status" value="1"/>
</dbReference>
<protein>
    <recommendedName>
        <fullName evidence="8">Metallo-beta-lactamase domain-containing protein</fullName>
    </recommendedName>
</protein>
<comment type="pathway">
    <text evidence="2">Secondary metabolite biosynthesis.</text>
</comment>
<keyword evidence="10" id="KW-1185">Reference proteome</keyword>
<dbReference type="InterPro" id="IPR036388">
    <property type="entry name" value="WH-like_DNA-bd_sf"/>
</dbReference>
<dbReference type="InterPro" id="IPR047921">
    <property type="entry name" value="LACTB2-like_MBL-fold"/>
</dbReference>
<evidence type="ECO:0000259" key="8">
    <source>
        <dbReference type="SMART" id="SM00849"/>
    </source>
</evidence>
<dbReference type="InterPro" id="IPR050662">
    <property type="entry name" value="Sec-metab_biosynth-thioest"/>
</dbReference>
<comment type="similarity">
    <text evidence="3">Belongs to the metallo-beta-lactamase superfamily.</text>
</comment>
<dbReference type="PANTHER" id="PTHR23131:SF2">
    <property type="entry name" value="LACTAMASE-LIKE PROTEIN APTB-RELATED"/>
    <property type="match status" value="1"/>
</dbReference>
<dbReference type="GO" id="GO:0046872">
    <property type="term" value="F:metal ion binding"/>
    <property type="evidence" value="ECO:0007669"/>
    <property type="project" value="UniProtKB-KW"/>
</dbReference>
<dbReference type="GO" id="GO:0016787">
    <property type="term" value="F:hydrolase activity"/>
    <property type="evidence" value="ECO:0007669"/>
    <property type="project" value="UniProtKB-KW"/>
</dbReference>
<dbReference type="SUPFAM" id="SSF56281">
    <property type="entry name" value="Metallo-hydrolase/oxidoreductase"/>
    <property type="match status" value="1"/>
</dbReference>
<comment type="cofactor">
    <cofactor evidence="1">
        <name>Zn(2+)</name>
        <dbReference type="ChEBI" id="CHEBI:29105"/>
    </cofactor>
</comment>
<dbReference type="CDD" id="cd07722">
    <property type="entry name" value="LACTB2-like_MBL-fold"/>
    <property type="match status" value="1"/>
</dbReference>
<dbReference type="GO" id="GO:0044550">
    <property type="term" value="P:secondary metabolite biosynthetic process"/>
    <property type="evidence" value="ECO:0007669"/>
    <property type="project" value="TreeGrafter"/>
</dbReference>
<dbReference type="Proteomes" id="UP000226192">
    <property type="component" value="Unassembled WGS sequence"/>
</dbReference>
<feature type="compositionally biased region" description="Low complexity" evidence="7">
    <location>
        <begin position="251"/>
        <end position="264"/>
    </location>
</feature>
<dbReference type="STRING" id="1399860.A0A2C5YGF7"/>
<organism evidence="9 10">
    <name type="scientific">Ophiocordyceps australis</name>
    <dbReference type="NCBI Taxonomy" id="1399860"/>
    <lineage>
        <taxon>Eukaryota</taxon>
        <taxon>Fungi</taxon>
        <taxon>Dikarya</taxon>
        <taxon>Ascomycota</taxon>
        <taxon>Pezizomycotina</taxon>
        <taxon>Sordariomycetes</taxon>
        <taxon>Hypocreomycetidae</taxon>
        <taxon>Hypocreales</taxon>
        <taxon>Ophiocordycipitaceae</taxon>
        <taxon>Ophiocordyceps</taxon>
    </lineage>
</organism>
<dbReference type="InterPro" id="IPR036866">
    <property type="entry name" value="RibonucZ/Hydroxyglut_hydro"/>
</dbReference>
<dbReference type="Gene3D" id="1.10.10.10">
    <property type="entry name" value="Winged helix-like DNA-binding domain superfamily/Winged helix DNA-binding domain"/>
    <property type="match status" value="1"/>
</dbReference>
<dbReference type="OrthoDB" id="17458at2759"/>
<evidence type="ECO:0000256" key="1">
    <source>
        <dbReference type="ARBA" id="ARBA00001947"/>
    </source>
</evidence>